<organism evidence="1 2">
    <name type="scientific">Vairimorpha apis BRL 01</name>
    <dbReference type="NCBI Taxonomy" id="1037528"/>
    <lineage>
        <taxon>Eukaryota</taxon>
        <taxon>Fungi</taxon>
        <taxon>Fungi incertae sedis</taxon>
        <taxon>Microsporidia</taxon>
        <taxon>Nosematidae</taxon>
        <taxon>Vairimorpha</taxon>
    </lineage>
</organism>
<dbReference type="SUPFAM" id="SSF50978">
    <property type="entry name" value="WD40 repeat-like"/>
    <property type="match status" value="1"/>
</dbReference>
<reference evidence="1 2" key="1">
    <citation type="journal article" date="2013" name="BMC Genomics">
        <title>Genome sequencing and comparative genomics of honey bee microsporidia, Nosema apis reveal novel insights into host-parasite interactions.</title>
        <authorList>
            <person name="Chen Yp."/>
            <person name="Pettis J.S."/>
            <person name="Zhao Y."/>
            <person name="Liu X."/>
            <person name="Tallon L.J."/>
            <person name="Sadzewicz L.D."/>
            <person name="Li R."/>
            <person name="Zheng H."/>
            <person name="Huang S."/>
            <person name="Zhang X."/>
            <person name="Hamilton M.C."/>
            <person name="Pernal S.F."/>
            <person name="Melathopoulos A.P."/>
            <person name="Yan X."/>
            <person name="Evans J.D."/>
        </authorList>
    </citation>
    <scope>NUCLEOTIDE SEQUENCE [LARGE SCALE GENOMIC DNA]</scope>
    <source>
        <strain evidence="1 2">BRL 01</strain>
    </source>
</reference>
<dbReference type="AlphaFoldDB" id="T0MIP2"/>
<accession>T0MIP2</accession>
<name>T0MIP2_9MICR</name>
<protein>
    <submittedName>
        <fullName evidence="1">Wd40 domain-containing poly + rna export protein</fullName>
    </submittedName>
</protein>
<keyword evidence="2" id="KW-1185">Reference proteome</keyword>
<sequence length="249" mass="29040">MYKLEILPSDTITDIKIYNNLIYISSFDSNIYIYDIWIYYFNGLKKINVNIEGLYVLEQYKNMFIIGGFSKVILLYDNGIFEVLINQKVYGSCLFEDTLALNFGKKVGLVDLRCQKFIKWFKNKYFIRSIFLNKNKLYIGDINGRIHIYYINIVQDYIINAHIAIKNDIKKVYPVNNIICDIDIYSCGSDGIVNRLKEEPKLSNKIIFNGEQSVLAFGKFENFLVVCCGYNYEFGKGDTSFNPIYIITI</sequence>
<evidence type="ECO:0000313" key="1">
    <source>
        <dbReference type="EMBL" id="EQB60860.1"/>
    </source>
</evidence>
<dbReference type="Gene3D" id="2.130.10.10">
    <property type="entry name" value="YVTN repeat-like/Quinoprotein amine dehydrogenase"/>
    <property type="match status" value="1"/>
</dbReference>
<gene>
    <name evidence="1" type="ORF">NAPIS_ORF01574</name>
</gene>
<dbReference type="VEuPathDB" id="MicrosporidiaDB:NAPIS_ORF01574"/>
<dbReference type="HOGENOM" id="CLU_924676_0_0_1"/>
<dbReference type="OrthoDB" id="10262475at2759"/>
<dbReference type="Proteomes" id="UP000053780">
    <property type="component" value="Unassembled WGS sequence"/>
</dbReference>
<proteinExistence type="predicted"/>
<dbReference type="InterPro" id="IPR036322">
    <property type="entry name" value="WD40_repeat_dom_sf"/>
</dbReference>
<evidence type="ECO:0000313" key="2">
    <source>
        <dbReference type="Proteomes" id="UP000053780"/>
    </source>
</evidence>
<dbReference type="EMBL" id="KE647222">
    <property type="protein sequence ID" value="EQB60860.1"/>
    <property type="molecule type" value="Genomic_DNA"/>
</dbReference>
<dbReference type="InterPro" id="IPR015943">
    <property type="entry name" value="WD40/YVTN_repeat-like_dom_sf"/>
</dbReference>